<name>A0A6J5P5D5_9CAUD</name>
<sequence>MTYQVTANINGREVTETFTNKMTASLWKAYKEHLAHEMKQFDVPANELMLLGDAIEMKVEMLKKENKGIKDIEYLHHDFGMFYEMPIKAVTYEMLLEQAKVMAQTKVRQGGCKFNETTGTWRTQSPATILRKFRALASVYSHVIEQGINIDNPALRMSQYLQAQLKNQEK</sequence>
<protein>
    <submittedName>
        <fullName evidence="1">Uncharacterized protein</fullName>
    </submittedName>
</protein>
<accession>A0A6J5P5D5</accession>
<proteinExistence type="predicted"/>
<organism evidence="1">
    <name type="scientific">uncultured Caudovirales phage</name>
    <dbReference type="NCBI Taxonomy" id="2100421"/>
    <lineage>
        <taxon>Viruses</taxon>
        <taxon>Duplodnaviria</taxon>
        <taxon>Heunggongvirae</taxon>
        <taxon>Uroviricota</taxon>
        <taxon>Caudoviricetes</taxon>
        <taxon>Peduoviridae</taxon>
        <taxon>Maltschvirus</taxon>
        <taxon>Maltschvirus maltsch</taxon>
    </lineage>
</organism>
<dbReference type="EMBL" id="LR796759">
    <property type="protein sequence ID" value="CAB4164325.1"/>
    <property type="molecule type" value="Genomic_DNA"/>
</dbReference>
<reference evidence="1" key="1">
    <citation type="submission" date="2020-04" db="EMBL/GenBank/DDBJ databases">
        <authorList>
            <person name="Chiriac C."/>
            <person name="Salcher M."/>
            <person name="Ghai R."/>
            <person name="Kavagutti S V."/>
        </authorList>
    </citation>
    <scope>NUCLEOTIDE SEQUENCE</scope>
</reference>
<evidence type="ECO:0000313" key="1">
    <source>
        <dbReference type="EMBL" id="CAB4164325.1"/>
    </source>
</evidence>
<gene>
    <name evidence="1" type="ORF">UFOVP816_19</name>
</gene>